<evidence type="ECO:0000256" key="3">
    <source>
        <dbReference type="ARBA" id="ARBA00022519"/>
    </source>
</evidence>
<dbReference type="PANTHER" id="PTHR30462:SF0">
    <property type="entry name" value="INTERMEMBRANE TRANSPORT PROTEIN YEBT"/>
    <property type="match status" value="1"/>
</dbReference>
<dbReference type="PANTHER" id="PTHR30462">
    <property type="entry name" value="INTERMEMBRANE TRANSPORT PROTEIN PQIB-RELATED"/>
    <property type="match status" value="1"/>
</dbReference>
<evidence type="ECO:0000259" key="8">
    <source>
        <dbReference type="Pfam" id="PF02470"/>
    </source>
</evidence>
<feature type="domain" description="Mce/MlaD" evidence="8">
    <location>
        <begin position="292"/>
        <end position="403"/>
    </location>
</feature>
<comment type="subcellular location">
    <subcellularLocation>
        <location evidence="1">Cell inner membrane</location>
    </subcellularLocation>
</comment>
<keyword evidence="4 7" id="KW-0812">Transmembrane</keyword>
<organism evidence="9 10">
    <name type="scientific">Thiocapsa rosea</name>
    <dbReference type="NCBI Taxonomy" id="69360"/>
    <lineage>
        <taxon>Bacteria</taxon>
        <taxon>Pseudomonadati</taxon>
        <taxon>Pseudomonadota</taxon>
        <taxon>Gammaproteobacteria</taxon>
        <taxon>Chromatiales</taxon>
        <taxon>Chromatiaceae</taxon>
        <taxon>Thiocapsa</taxon>
    </lineage>
</organism>
<comment type="caution">
    <text evidence="9">The sequence shown here is derived from an EMBL/GenBank/DDBJ whole genome shotgun (WGS) entry which is preliminary data.</text>
</comment>
<evidence type="ECO:0000256" key="7">
    <source>
        <dbReference type="SAM" id="Phobius"/>
    </source>
</evidence>
<proteinExistence type="predicted"/>
<evidence type="ECO:0000313" key="10">
    <source>
        <dbReference type="Proteomes" id="UP000274556"/>
    </source>
</evidence>
<dbReference type="InterPro" id="IPR003399">
    <property type="entry name" value="Mce/MlaD"/>
</dbReference>
<dbReference type="RefSeq" id="WP_120797709.1">
    <property type="nucleotide sequence ID" value="NZ_RBXL01000001.1"/>
</dbReference>
<evidence type="ECO:0000256" key="1">
    <source>
        <dbReference type="ARBA" id="ARBA00004533"/>
    </source>
</evidence>
<keyword evidence="2" id="KW-1003">Cell membrane</keyword>
<dbReference type="EMBL" id="RBXL01000001">
    <property type="protein sequence ID" value="RKT45439.1"/>
    <property type="molecule type" value="Genomic_DNA"/>
</dbReference>
<dbReference type="OrthoDB" id="9806984at2"/>
<evidence type="ECO:0000256" key="2">
    <source>
        <dbReference type="ARBA" id="ARBA00022475"/>
    </source>
</evidence>
<sequence length="556" mass="59972">MSEPTTTDDLPLASLEPPRRSRASVVWIIPLLAAAVAIGIAVQRILTEGPTITLLFQTAAGVQAGKTVVKFKDVDIGHVTAVRLADRFSKVELTVKMDRSAAGLLVEDTRFWIVEPRVTLSGVSGLGTLISGNYIGLQPGNSTKEQRRFVGLDAAPAITDQPGRRFVLKASDLGSIGLGSPLYFRRLKVGEVVAYALAADGSGVDISVFVFTPYEQYVTPETRFWDASGIDVSLSAEGFDVRTQSLVSLLAGGVAFDVPSFVTATGPAGEGSVFTLFGSQTNALKQPDPVARRYVIYTDTLDGLQVGAPVKLLGIRAGEVAEIGLAVDPETRAFRPRLLITFFPERLVTQLTPGQQELGRALVNAGEDERIKLIRHQIEDLGLRVQLRTGNLLTGERYVALDYQPKAPKADMDWTRDPLELPVTPGGLADLESKASGILDQLHDILAKVEELPLEPIGRKLDSSLENLDRLLANADTETLPELNKTMAALRGAVVVAERVLEDTDESLLSRNSAAQQELSAALIEITRAARAVRVLSDYLERNPQALIRGKGKGNQ</sequence>
<accession>A0A495V7Z6</accession>
<dbReference type="AlphaFoldDB" id="A0A495V7Z6"/>
<name>A0A495V7Z6_9GAMM</name>
<evidence type="ECO:0000256" key="6">
    <source>
        <dbReference type="ARBA" id="ARBA00023136"/>
    </source>
</evidence>
<feature type="transmembrane region" description="Helical" evidence="7">
    <location>
        <begin position="25"/>
        <end position="46"/>
    </location>
</feature>
<evidence type="ECO:0000256" key="4">
    <source>
        <dbReference type="ARBA" id="ARBA00022692"/>
    </source>
</evidence>
<gene>
    <name evidence="9" type="ORF">BDD21_2893</name>
</gene>
<dbReference type="Pfam" id="PF02470">
    <property type="entry name" value="MlaD"/>
    <property type="match status" value="2"/>
</dbReference>
<keyword evidence="6 7" id="KW-0472">Membrane</keyword>
<keyword evidence="10" id="KW-1185">Reference proteome</keyword>
<protein>
    <submittedName>
        <fullName evidence="9">Paraquat-inducible protein B</fullName>
    </submittedName>
</protein>
<keyword evidence="3" id="KW-0997">Cell inner membrane</keyword>
<dbReference type="GO" id="GO:0005886">
    <property type="term" value="C:plasma membrane"/>
    <property type="evidence" value="ECO:0007669"/>
    <property type="project" value="UniProtKB-SubCell"/>
</dbReference>
<feature type="domain" description="Mce/MlaD" evidence="8">
    <location>
        <begin position="49"/>
        <end position="140"/>
    </location>
</feature>
<reference evidence="9 10" key="1">
    <citation type="submission" date="2018-10" db="EMBL/GenBank/DDBJ databases">
        <title>Genomic Encyclopedia of Archaeal and Bacterial Type Strains, Phase II (KMG-II): from individual species to whole genera.</title>
        <authorList>
            <person name="Goeker M."/>
        </authorList>
    </citation>
    <scope>NUCLEOTIDE SEQUENCE [LARGE SCALE GENOMIC DNA]</scope>
    <source>
        <strain evidence="9 10">DSM 235</strain>
    </source>
</reference>
<keyword evidence="5 7" id="KW-1133">Transmembrane helix</keyword>
<evidence type="ECO:0000256" key="5">
    <source>
        <dbReference type="ARBA" id="ARBA00022989"/>
    </source>
</evidence>
<dbReference type="InterPro" id="IPR051800">
    <property type="entry name" value="PqiA-PqiB_transport"/>
</dbReference>
<dbReference type="Proteomes" id="UP000274556">
    <property type="component" value="Unassembled WGS sequence"/>
</dbReference>
<evidence type="ECO:0000313" key="9">
    <source>
        <dbReference type="EMBL" id="RKT45439.1"/>
    </source>
</evidence>